<dbReference type="PANTHER" id="PTHR43197:SF1">
    <property type="entry name" value="UTP--GLUCOSE-1-PHOSPHATE URIDYLYLTRANSFERASE"/>
    <property type="match status" value="1"/>
</dbReference>
<comment type="caution">
    <text evidence="7">The sequence shown here is derived from an EMBL/GenBank/DDBJ whole genome shotgun (WGS) entry which is preliminary data.</text>
</comment>
<evidence type="ECO:0000256" key="5">
    <source>
        <dbReference type="ARBA" id="ARBA00048128"/>
    </source>
</evidence>
<dbReference type="AlphaFoldDB" id="A0A2G9YWK2"/>
<keyword evidence="3 7" id="KW-0808">Transferase</keyword>
<dbReference type="InterPro" id="IPR029044">
    <property type="entry name" value="Nucleotide-diphossugar_trans"/>
</dbReference>
<dbReference type="GO" id="GO:0006011">
    <property type="term" value="P:UDP-alpha-D-glucose metabolic process"/>
    <property type="evidence" value="ECO:0007669"/>
    <property type="project" value="InterPro"/>
</dbReference>
<dbReference type="InterPro" id="IPR005771">
    <property type="entry name" value="GalU_uridylyltTrfase_bac/arc"/>
</dbReference>
<accession>A0A2G9YWK2</accession>
<organism evidence="7 8">
    <name type="scientific">Candidatus Nealsonbacteria bacterium CG23_combo_of_CG06-09_8_20_14_all_39_17</name>
    <dbReference type="NCBI Taxonomy" id="1974722"/>
    <lineage>
        <taxon>Bacteria</taxon>
        <taxon>Candidatus Nealsoniibacteriota</taxon>
    </lineage>
</organism>
<evidence type="ECO:0000259" key="6">
    <source>
        <dbReference type="Pfam" id="PF00483"/>
    </source>
</evidence>
<dbReference type="Proteomes" id="UP000229976">
    <property type="component" value="Unassembled WGS sequence"/>
</dbReference>
<feature type="domain" description="Nucleotidyl transferase" evidence="6">
    <location>
        <begin position="11"/>
        <end position="256"/>
    </location>
</feature>
<dbReference type="Pfam" id="PF00483">
    <property type="entry name" value="NTP_transferase"/>
    <property type="match status" value="1"/>
</dbReference>
<dbReference type="InterPro" id="IPR005835">
    <property type="entry name" value="NTP_transferase_dom"/>
</dbReference>
<dbReference type="GO" id="GO:0003983">
    <property type="term" value="F:UTP:glucose-1-phosphate uridylyltransferase activity"/>
    <property type="evidence" value="ECO:0007669"/>
    <property type="project" value="UniProtKB-EC"/>
</dbReference>
<evidence type="ECO:0000313" key="8">
    <source>
        <dbReference type="Proteomes" id="UP000229976"/>
    </source>
</evidence>
<dbReference type="PANTHER" id="PTHR43197">
    <property type="entry name" value="UTP--GLUCOSE-1-PHOSPHATE URIDYLYLTRANSFERASE"/>
    <property type="match status" value="1"/>
</dbReference>
<sequence length="276" mass="31314">MMKNVRGKVKKAIIPMAGMGTRFLPFSKILPKELWPLVDKPIIQYIIEEIKASGIKEIIFIKNPRRKISSDYLEKFLEKSFFSYATQNEQLGDGHAILQAEKMIKDEPFAVSMADDVVESKTPCLLQMMKVYEKLQKPILALYKLPKEKLSSYGIVGAEPIIIPGMESSKIYRIKKIVEKPAIGEAPSDLAIGGKYILTPGIFSRLKKTEKNKKGEIILAEALQKIIEDGEEIYGYQVEGKWLECGNKPAYMESNLYLSLKHPEFGPKLRKAIKKF</sequence>
<dbReference type="Gene3D" id="3.90.550.10">
    <property type="entry name" value="Spore Coat Polysaccharide Biosynthesis Protein SpsA, Chain A"/>
    <property type="match status" value="1"/>
</dbReference>
<evidence type="ECO:0000313" key="7">
    <source>
        <dbReference type="EMBL" id="PIP22851.1"/>
    </source>
</evidence>
<evidence type="ECO:0000256" key="1">
    <source>
        <dbReference type="ARBA" id="ARBA00006890"/>
    </source>
</evidence>
<proteinExistence type="inferred from homology"/>
<keyword evidence="4 7" id="KW-0548">Nucleotidyltransferase</keyword>
<reference evidence="7 8" key="1">
    <citation type="submission" date="2017-09" db="EMBL/GenBank/DDBJ databases">
        <title>Depth-based differentiation of microbial function through sediment-hosted aquifers and enrichment of novel symbionts in the deep terrestrial subsurface.</title>
        <authorList>
            <person name="Probst A.J."/>
            <person name="Ladd B."/>
            <person name="Jarett J.K."/>
            <person name="Geller-Mcgrath D.E."/>
            <person name="Sieber C.M."/>
            <person name="Emerson J.B."/>
            <person name="Anantharaman K."/>
            <person name="Thomas B.C."/>
            <person name="Malmstrom R."/>
            <person name="Stieglmeier M."/>
            <person name="Klingl A."/>
            <person name="Woyke T."/>
            <person name="Ryan C.M."/>
            <person name="Banfield J.F."/>
        </authorList>
    </citation>
    <scope>NUCLEOTIDE SEQUENCE [LARGE SCALE GENOMIC DNA]</scope>
    <source>
        <strain evidence="7">CG23_combo_of_CG06-09_8_20_14_all_39_17</strain>
    </source>
</reference>
<evidence type="ECO:0000256" key="4">
    <source>
        <dbReference type="ARBA" id="ARBA00022695"/>
    </source>
</evidence>
<evidence type="ECO:0000256" key="3">
    <source>
        <dbReference type="ARBA" id="ARBA00022679"/>
    </source>
</evidence>
<comment type="similarity">
    <text evidence="1">Belongs to the UDPGP type 2 family.</text>
</comment>
<protein>
    <recommendedName>
        <fullName evidence="2">UTP--glucose-1-phosphate uridylyltransferase</fullName>
        <ecNumber evidence="2">2.7.7.9</ecNumber>
    </recommendedName>
</protein>
<dbReference type="EMBL" id="PCRO01000022">
    <property type="protein sequence ID" value="PIP22851.1"/>
    <property type="molecule type" value="Genomic_DNA"/>
</dbReference>
<gene>
    <name evidence="7" type="ORF">COX37_01770</name>
</gene>
<evidence type="ECO:0000256" key="2">
    <source>
        <dbReference type="ARBA" id="ARBA00012415"/>
    </source>
</evidence>
<name>A0A2G9YWK2_9BACT</name>
<dbReference type="SUPFAM" id="SSF53448">
    <property type="entry name" value="Nucleotide-diphospho-sugar transferases"/>
    <property type="match status" value="1"/>
</dbReference>
<comment type="catalytic activity">
    <reaction evidence="5">
        <text>alpha-D-glucose 1-phosphate + UTP + H(+) = UDP-alpha-D-glucose + diphosphate</text>
        <dbReference type="Rhea" id="RHEA:19889"/>
        <dbReference type="ChEBI" id="CHEBI:15378"/>
        <dbReference type="ChEBI" id="CHEBI:33019"/>
        <dbReference type="ChEBI" id="CHEBI:46398"/>
        <dbReference type="ChEBI" id="CHEBI:58601"/>
        <dbReference type="ChEBI" id="CHEBI:58885"/>
        <dbReference type="EC" id="2.7.7.9"/>
    </reaction>
</comment>
<dbReference type="EC" id="2.7.7.9" evidence="2"/>